<keyword evidence="4" id="KW-0862">Zinc</keyword>
<evidence type="ECO:0000256" key="2">
    <source>
        <dbReference type="ARBA" id="ARBA00012925"/>
    </source>
</evidence>
<dbReference type="InterPro" id="IPR023561">
    <property type="entry name" value="Carbonic_anhydrase_a-class"/>
</dbReference>
<dbReference type="GO" id="GO:0004089">
    <property type="term" value="F:carbonate dehydratase activity"/>
    <property type="evidence" value="ECO:0007669"/>
    <property type="project" value="UniProtKB-EC"/>
</dbReference>
<dbReference type="GO" id="GO:0008270">
    <property type="term" value="F:zinc ion binding"/>
    <property type="evidence" value="ECO:0007669"/>
    <property type="project" value="InterPro"/>
</dbReference>
<dbReference type="SUPFAM" id="SSF51069">
    <property type="entry name" value="Carbonic anhydrase"/>
    <property type="match status" value="1"/>
</dbReference>
<dbReference type="InterPro" id="IPR001148">
    <property type="entry name" value="CA_dom"/>
</dbReference>
<evidence type="ECO:0000256" key="5">
    <source>
        <dbReference type="ARBA" id="ARBA00023239"/>
    </source>
</evidence>
<dbReference type="Gene3D" id="3.10.200.10">
    <property type="entry name" value="Alpha carbonic anhydrase"/>
    <property type="match status" value="1"/>
</dbReference>
<dbReference type="Proteomes" id="UP000324629">
    <property type="component" value="Unassembled WGS sequence"/>
</dbReference>
<keyword evidence="3" id="KW-0479">Metal-binding</keyword>
<evidence type="ECO:0000256" key="1">
    <source>
        <dbReference type="ARBA" id="ARBA00010718"/>
    </source>
</evidence>
<evidence type="ECO:0000256" key="3">
    <source>
        <dbReference type="ARBA" id="ARBA00022723"/>
    </source>
</evidence>
<evidence type="ECO:0000313" key="8">
    <source>
        <dbReference type="EMBL" id="KAA3674963.1"/>
    </source>
</evidence>
<evidence type="ECO:0000259" key="7">
    <source>
        <dbReference type="PROSITE" id="PS51144"/>
    </source>
</evidence>
<evidence type="ECO:0000256" key="6">
    <source>
        <dbReference type="ARBA" id="ARBA00048348"/>
    </source>
</evidence>
<feature type="domain" description="Alpha-carbonic anhydrase" evidence="7">
    <location>
        <begin position="1"/>
        <end position="176"/>
    </location>
</feature>
<dbReference type="EC" id="4.2.1.1" evidence="2"/>
<reference evidence="8 9" key="1">
    <citation type="journal article" date="2019" name="Gigascience">
        <title>Whole-genome sequence of the oriental lung fluke Paragonimus westermani.</title>
        <authorList>
            <person name="Oey H."/>
            <person name="Zakrzewski M."/>
            <person name="Narain K."/>
            <person name="Devi K.R."/>
            <person name="Agatsuma T."/>
            <person name="Nawaratna S."/>
            <person name="Gobert G.N."/>
            <person name="Jones M.K."/>
            <person name="Ragan M.A."/>
            <person name="McManus D.P."/>
            <person name="Krause L."/>
        </authorList>
    </citation>
    <scope>NUCLEOTIDE SEQUENCE [LARGE SCALE GENOMIC DNA]</scope>
    <source>
        <strain evidence="8 9">IND2009</strain>
    </source>
</reference>
<dbReference type="SMART" id="SM01057">
    <property type="entry name" value="Carb_anhydrase"/>
    <property type="match status" value="1"/>
</dbReference>
<organism evidence="8 9">
    <name type="scientific">Paragonimus westermani</name>
    <dbReference type="NCBI Taxonomy" id="34504"/>
    <lineage>
        <taxon>Eukaryota</taxon>
        <taxon>Metazoa</taxon>
        <taxon>Spiralia</taxon>
        <taxon>Lophotrochozoa</taxon>
        <taxon>Platyhelminthes</taxon>
        <taxon>Trematoda</taxon>
        <taxon>Digenea</taxon>
        <taxon>Plagiorchiida</taxon>
        <taxon>Troglotremata</taxon>
        <taxon>Troglotrematidae</taxon>
        <taxon>Paragonimus</taxon>
    </lineage>
</organism>
<accession>A0A5J4NHI9</accession>
<protein>
    <recommendedName>
        <fullName evidence="2">carbonic anhydrase</fullName>
        <ecNumber evidence="2">4.2.1.1</ecNumber>
    </recommendedName>
</protein>
<sequence>MDLLAFQAHLVCYDKLLYNNFTKAADSPYGLAVLGIWANISPNPDTHETLLSRLGDFQSVLPKITAYNKSTTIKAFDLSRLLTLVDPKSYFRYEGSLTTPPCTPNVIWTVFRDSALVTSQQNFDRCYNHMNTAGERYLKGGFSSVPSKESAASELAVFRTLRYPEEENTRQMSDNFRSTLQFNPKNSPIPRLSQEELIFAEQLPAQLR</sequence>
<keyword evidence="9" id="KW-1185">Reference proteome</keyword>
<dbReference type="PANTHER" id="PTHR18952">
    <property type="entry name" value="CARBONIC ANHYDRASE"/>
    <property type="match status" value="1"/>
</dbReference>
<keyword evidence="5" id="KW-0456">Lyase</keyword>
<dbReference type="PANTHER" id="PTHR18952:SF265">
    <property type="entry name" value="CARBONIC ANHYDRASE"/>
    <property type="match status" value="1"/>
</dbReference>
<dbReference type="EMBL" id="QNGE01002804">
    <property type="protein sequence ID" value="KAA3674963.1"/>
    <property type="molecule type" value="Genomic_DNA"/>
</dbReference>
<proteinExistence type="inferred from homology"/>
<evidence type="ECO:0000256" key="4">
    <source>
        <dbReference type="ARBA" id="ARBA00022833"/>
    </source>
</evidence>
<dbReference type="PROSITE" id="PS51144">
    <property type="entry name" value="ALPHA_CA_2"/>
    <property type="match status" value="1"/>
</dbReference>
<dbReference type="AlphaFoldDB" id="A0A5J4NHI9"/>
<comment type="caution">
    <text evidence="8">The sequence shown here is derived from an EMBL/GenBank/DDBJ whole genome shotgun (WGS) entry which is preliminary data.</text>
</comment>
<gene>
    <name evidence="8" type="ORF">DEA37_0014748</name>
</gene>
<comment type="similarity">
    <text evidence="1">Belongs to the alpha-carbonic anhydrase family.</text>
</comment>
<comment type="catalytic activity">
    <reaction evidence="6">
        <text>hydrogencarbonate + H(+) = CO2 + H2O</text>
        <dbReference type="Rhea" id="RHEA:10748"/>
        <dbReference type="ChEBI" id="CHEBI:15377"/>
        <dbReference type="ChEBI" id="CHEBI:15378"/>
        <dbReference type="ChEBI" id="CHEBI:16526"/>
        <dbReference type="ChEBI" id="CHEBI:17544"/>
        <dbReference type="EC" id="4.2.1.1"/>
    </reaction>
</comment>
<dbReference type="Pfam" id="PF00194">
    <property type="entry name" value="Carb_anhydrase"/>
    <property type="match status" value="1"/>
</dbReference>
<dbReference type="InterPro" id="IPR036398">
    <property type="entry name" value="CA_dom_sf"/>
</dbReference>
<evidence type="ECO:0000313" key="9">
    <source>
        <dbReference type="Proteomes" id="UP000324629"/>
    </source>
</evidence>
<name>A0A5J4NHI9_9TREM</name>